<feature type="compositionally biased region" description="Basic and acidic residues" evidence="1">
    <location>
        <begin position="64"/>
        <end position="79"/>
    </location>
</feature>
<feature type="compositionally biased region" description="Basic and acidic residues" evidence="1">
    <location>
        <begin position="211"/>
        <end position="223"/>
    </location>
</feature>
<reference evidence="3 4" key="1">
    <citation type="journal article" date="2016" name="Genome Biol. Evol.">
        <title>Gene Family Evolution Reflects Adaptation to Soil Environmental Stressors in the Genome of the Collembolan Orchesella cincta.</title>
        <authorList>
            <person name="Faddeeva-Vakhrusheva A."/>
            <person name="Derks M.F."/>
            <person name="Anvar S.Y."/>
            <person name="Agamennone V."/>
            <person name="Suring W."/>
            <person name="Smit S."/>
            <person name="van Straalen N.M."/>
            <person name="Roelofs D."/>
        </authorList>
    </citation>
    <scope>NUCLEOTIDE SEQUENCE [LARGE SCALE GENOMIC DNA]</scope>
    <source>
        <tissue evidence="3">Mixed pool</tissue>
    </source>
</reference>
<feature type="compositionally biased region" description="Polar residues" evidence="1">
    <location>
        <begin position="295"/>
        <end position="325"/>
    </location>
</feature>
<keyword evidence="2" id="KW-0732">Signal</keyword>
<feature type="compositionally biased region" description="Basic and acidic residues" evidence="1">
    <location>
        <begin position="47"/>
        <end position="56"/>
    </location>
</feature>
<feature type="chain" id="PRO_5008904323" evidence="2">
    <location>
        <begin position="17"/>
        <end position="546"/>
    </location>
</feature>
<evidence type="ECO:0000313" key="3">
    <source>
        <dbReference type="EMBL" id="ODM94869.1"/>
    </source>
</evidence>
<gene>
    <name evidence="3" type="ORF">Ocin01_11804</name>
</gene>
<dbReference type="EMBL" id="LJIJ01000737">
    <property type="protein sequence ID" value="ODM94869.1"/>
    <property type="molecule type" value="Genomic_DNA"/>
</dbReference>
<accession>A0A1D2MP66</accession>
<evidence type="ECO:0000313" key="4">
    <source>
        <dbReference type="Proteomes" id="UP000094527"/>
    </source>
</evidence>
<evidence type="ECO:0000256" key="1">
    <source>
        <dbReference type="SAM" id="MobiDB-lite"/>
    </source>
</evidence>
<feature type="compositionally biased region" description="Low complexity" evidence="1">
    <location>
        <begin position="37"/>
        <end position="46"/>
    </location>
</feature>
<protein>
    <submittedName>
        <fullName evidence="3">Uncharacterized protein</fullName>
    </submittedName>
</protein>
<keyword evidence="4" id="KW-1185">Reference proteome</keyword>
<proteinExistence type="predicted"/>
<organism evidence="3 4">
    <name type="scientific">Orchesella cincta</name>
    <name type="common">Springtail</name>
    <name type="synonym">Podura cincta</name>
    <dbReference type="NCBI Taxonomy" id="48709"/>
    <lineage>
        <taxon>Eukaryota</taxon>
        <taxon>Metazoa</taxon>
        <taxon>Ecdysozoa</taxon>
        <taxon>Arthropoda</taxon>
        <taxon>Hexapoda</taxon>
        <taxon>Collembola</taxon>
        <taxon>Entomobryomorpha</taxon>
        <taxon>Entomobryoidea</taxon>
        <taxon>Orchesellidae</taxon>
        <taxon>Orchesellinae</taxon>
        <taxon>Orchesella</taxon>
    </lineage>
</organism>
<feature type="compositionally biased region" description="Low complexity" evidence="1">
    <location>
        <begin position="92"/>
        <end position="109"/>
    </location>
</feature>
<dbReference type="AlphaFoldDB" id="A0A1D2MP66"/>
<feature type="compositionally biased region" description="Polar residues" evidence="1">
    <location>
        <begin position="177"/>
        <end position="188"/>
    </location>
</feature>
<comment type="caution">
    <text evidence="3">The sequence shown here is derived from an EMBL/GenBank/DDBJ whole genome shotgun (WGS) entry which is preliminary data.</text>
</comment>
<feature type="compositionally biased region" description="Polar residues" evidence="1">
    <location>
        <begin position="224"/>
        <end position="233"/>
    </location>
</feature>
<feature type="region of interest" description="Disordered" evidence="1">
    <location>
        <begin position="23"/>
        <end position="253"/>
    </location>
</feature>
<name>A0A1D2MP66_ORCCI</name>
<dbReference type="Proteomes" id="UP000094527">
    <property type="component" value="Unassembled WGS sequence"/>
</dbReference>
<sequence>MRTLLVLFLAVGIATSAIIDSKTSSKTDWDDDSMILPSSKPSSPTSKETEKDEKHTPIISFISLEKDNSQETVEDDSKTKMPTVSESKEPVSQDQQDNSSASSGEDNSSTEPKVELVELSRVPLTFEIIPLIQPETEDKANQKPTGFFPGQSGEALYRSKLLGHMGEHEQQQESSDETNTSTPPTNAETENKGDTSEQNVPPMPLTYMIPPRKDTEVFWRDYPQESSSTTENSDSFDKEDGYSSSVSTDSEAPMITTRAPPTFIQLNPLLENLNSYLKAKRQSIEESENDGGEQVETTTIGTQDDNQDSTTFHAESTTESVENESLYQITTPPTPVNDDVWNNQALLPTPGQPEIIDYQPEAQPLPFRRDAVPLMDQYYSDYRPQPNPFPSMNMMSSRPRPMMYPPQKPSRPLFIQSDSYWPQKYFDGYADGSLNNNNIDYPFIRYNDNYRPRNNMILPSSPVLNSIQDERPIRLGYDDDEFAFNNYRNPNYYSFQPTPSSYVMNRRSNIRYRPFYPSSPVSDDYMYAPQYPHQFRRFRPQPQYYY</sequence>
<feature type="signal peptide" evidence="2">
    <location>
        <begin position="1"/>
        <end position="16"/>
    </location>
</feature>
<feature type="region of interest" description="Disordered" evidence="1">
    <location>
        <begin position="281"/>
        <end position="325"/>
    </location>
</feature>
<evidence type="ECO:0000256" key="2">
    <source>
        <dbReference type="SAM" id="SignalP"/>
    </source>
</evidence>